<protein>
    <submittedName>
        <fullName evidence="1">Uncharacterized protein</fullName>
    </submittedName>
</protein>
<dbReference type="Proteomes" id="UP000243180">
    <property type="component" value="Chromosome"/>
</dbReference>
<dbReference type="EMBL" id="AP014879">
    <property type="protein sequence ID" value="BAV33394.1"/>
    <property type="molecule type" value="Genomic_DNA"/>
</dbReference>
<dbReference type="RefSeq" id="WP_096360260.1">
    <property type="nucleotide sequence ID" value="NZ_AP014879.1"/>
</dbReference>
<reference evidence="1" key="1">
    <citation type="submission" date="2015-05" db="EMBL/GenBank/DDBJ databases">
        <title>Complete genome sequence of a sulfur-oxidizing gammaproteobacterium strain HA5.</title>
        <authorList>
            <person name="Miura A."/>
            <person name="Kojima H."/>
            <person name="Fukui M."/>
        </authorList>
    </citation>
    <scope>NUCLEOTIDE SEQUENCE [LARGE SCALE GENOMIC DNA]</scope>
    <source>
        <strain evidence="1">HA5</strain>
    </source>
</reference>
<sequence length="209" mass="23727">MQTAQDYINQTASAVKHLFAGIDHYIQILRSAPTPVLITDNKQSDAILKSWITANQADIERSRDAQRKFFAEKHALATLCGSILQIASMAIRRYSKNESVPPEFLACIGTNKNAMRHCIGRRLREVPIGLLIYAGRNHYNHLEEGKLHEPNLTIFEMMATNHTYGFGIRDPAFDLHGNVGWNLPSNVTSILEWRAYERYEADMSQLLTI</sequence>
<dbReference type="AlphaFoldDB" id="A0A1B4XF25"/>
<evidence type="ECO:0000313" key="1">
    <source>
        <dbReference type="EMBL" id="BAV33394.1"/>
    </source>
</evidence>
<gene>
    <name evidence="1" type="ORF">SCL_1080</name>
</gene>
<name>A0A1B4XF25_9GAMM</name>
<evidence type="ECO:0000313" key="2">
    <source>
        <dbReference type="Proteomes" id="UP000243180"/>
    </source>
</evidence>
<proteinExistence type="predicted"/>
<dbReference type="KEGG" id="slim:SCL_1080"/>
<dbReference type="OrthoDB" id="581886at2"/>
<dbReference type="InParanoid" id="A0A1B4XF25"/>
<organism evidence="1 2">
    <name type="scientific">Sulfuricaulis limicola</name>
    <dbReference type="NCBI Taxonomy" id="1620215"/>
    <lineage>
        <taxon>Bacteria</taxon>
        <taxon>Pseudomonadati</taxon>
        <taxon>Pseudomonadota</taxon>
        <taxon>Gammaproteobacteria</taxon>
        <taxon>Acidiferrobacterales</taxon>
        <taxon>Acidiferrobacteraceae</taxon>
        <taxon>Sulfuricaulis</taxon>
    </lineage>
</organism>
<keyword evidence="2" id="KW-1185">Reference proteome</keyword>
<accession>A0A1B4XF25</accession>